<accession>A0ABT5TEC6</accession>
<sequence length="108" mass="12097">MLARFGGDIQIVIPPPKYAILSTDAQDSPTLRDQRITAISTVGRMAWQVSSGYNQRSRGETQMGRWKQVIGPKMKARCFPNQRTEAKIDTRILNKMNGLGCAKFEAIL</sequence>
<evidence type="ECO:0000313" key="2">
    <source>
        <dbReference type="Proteomes" id="UP001431784"/>
    </source>
</evidence>
<evidence type="ECO:0000313" key="1">
    <source>
        <dbReference type="EMBL" id="MDD7972736.1"/>
    </source>
</evidence>
<protein>
    <submittedName>
        <fullName evidence="1">Uncharacterized protein</fullName>
    </submittedName>
</protein>
<proteinExistence type="predicted"/>
<keyword evidence="2" id="KW-1185">Reference proteome</keyword>
<dbReference type="EMBL" id="JAQZSM010000018">
    <property type="protein sequence ID" value="MDD7972736.1"/>
    <property type="molecule type" value="Genomic_DNA"/>
</dbReference>
<comment type="caution">
    <text evidence="1">The sequence shown here is derived from an EMBL/GenBank/DDBJ whole genome shotgun (WGS) entry which is preliminary data.</text>
</comment>
<reference evidence="1" key="1">
    <citation type="submission" date="2023-02" db="EMBL/GenBank/DDBJ databases">
        <title>Description of Roseinatronobacter alkalisoli sp. nov., an alkaliphilic bacerium isolated from soda soil.</title>
        <authorList>
            <person name="Wei W."/>
        </authorList>
    </citation>
    <scope>NUCLEOTIDE SEQUENCE</scope>
    <source>
        <strain evidence="1">HJB301</strain>
    </source>
</reference>
<dbReference type="Proteomes" id="UP001431784">
    <property type="component" value="Unassembled WGS sequence"/>
</dbReference>
<name>A0ABT5TEC6_9RHOB</name>
<gene>
    <name evidence="1" type="ORF">PUT78_16700</name>
</gene>
<organism evidence="1 2">
    <name type="scientific">Roseinatronobacter alkalisoli</name>
    <dbReference type="NCBI Taxonomy" id="3028235"/>
    <lineage>
        <taxon>Bacteria</taxon>
        <taxon>Pseudomonadati</taxon>
        <taxon>Pseudomonadota</taxon>
        <taxon>Alphaproteobacteria</taxon>
        <taxon>Rhodobacterales</taxon>
        <taxon>Paracoccaceae</taxon>
        <taxon>Roseinatronobacter</taxon>
    </lineage>
</organism>